<dbReference type="Pfam" id="PF03065">
    <property type="entry name" value="Glyco_hydro_57"/>
    <property type="match status" value="1"/>
</dbReference>
<accession>B8J8R0</accession>
<dbReference type="InterPro" id="IPR027291">
    <property type="entry name" value="Glyco_hydro_38_N_sf"/>
</dbReference>
<evidence type="ECO:0000313" key="5">
    <source>
        <dbReference type="EMBL" id="ACL63508.1"/>
    </source>
</evidence>
<keyword evidence="2 3" id="KW-0119">Carbohydrate metabolism</keyword>
<dbReference type="Proteomes" id="UP000007089">
    <property type="component" value="Chromosome"/>
</dbReference>
<dbReference type="CAZy" id="GH57">
    <property type="family name" value="Glycoside Hydrolase Family 57"/>
</dbReference>
<evidence type="ECO:0000256" key="3">
    <source>
        <dbReference type="RuleBase" id="RU361196"/>
    </source>
</evidence>
<dbReference type="GO" id="GO:0005975">
    <property type="term" value="P:carbohydrate metabolic process"/>
    <property type="evidence" value="ECO:0007669"/>
    <property type="project" value="InterPro"/>
</dbReference>
<dbReference type="PANTHER" id="PTHR36306">
    <property type="entry name" value="ALPHA-AMYLASE-RELATED-RELATED"/>
    <property type="match status" value="1"/>
</dbReference>
<dbReference type="InterPro" id="IPR052046">
    <property type="entry name" value="GH57_Enzymes"/>
</dbReference>
<dbReference type="InterPro" id="IPR011330">
    <property type="entry name" value="Glyco_hydro/deAcase_b/a-brl"/>
</dbReference>
<gene>
    <name evidence="5" type="ordered locus">A2cp1_0149</name>
</gene>
<protein>
    <submittedName>
        <fullName evidence="5">Glycoside hydrolase family 57</fullName>
    </submittedName>
</protein>
<evidence type="ECO:0000256" key="1">
    <source>
        <dbReference type="ARBA" id="ARBA00006821"/>
    </source>
</evidence>
<dbReference type="EMBL" id="CP001359">
    <property type="protein sequence ID" value="ACL63508.1"/>
    <property type="molecule type" value="Genomic_DNA"/>
</dbReference>
<keyword evidence="6" id="KW-1185">Reference proteome</keyword>
<feature type="domain" description="Glycoside hydrolase family 57 N-terminal" evidence="4">
    <location>
        <begin position="7"/>
        <end position="423"/>
    </location>
</feature>
<dbReference type="RefSeq" id="WP_012631587.1">
    <property type="nucleotide sequence ID" value="NC_011891.1"/>
</dbReference>
<evidence type="ECO:0000259" key="4">
    <source>
        <dbReference type="Pfam" id="PF03065"/>
    </source>
</evidence>
<dbReference type="InterPro" id="IPR004300">
    <property type="entry name" value="Glyco_hydro_57_N"/>
</dbReference>
<dbReference type="SUPFAM" id="SSF88713">
    <property type="entry name" value="Glycoside hydrolase/deacetylase"/>
    <property type="match status" value="1"/>
</dbReference>
<name>B8J8R0_ANAD2</name>
<dbReference type="AlphaFoldDB" id="B8J8R0"/>
<sequence>MTPVRLAFLWHMHQPPYREPETGAYLMPWVRLHATRAYHDMAWMLERHPGVRCTVNFTPVLLEQLEDYAQGTAQDRLLELSARPPADLGAEDRQQILRSFFMVGWETNVKPLPRYWELLQKRGRELRGVDLARLAHSFGDQELQDLQALFNLAWMGFAAQADEPAVRALREKGRGYTRADVDALLEVQRRIAAGVVPRWRALQDRGQVELSTTPYYHPILPLLCDTDAAHRALPGIPLPPRFAHPEDARWHVREAIAAHARRFGRPPAGMWPAEGSVSPEALEILASEGVGWAASDEGVLLQSLPAAAPRLRSVYRPWRVAAGAGREVRMLFRDRALSDVIGFTYAKVPARDAVADFTAHVRAVADAWARDGQPGAPTLGVFLDGENAWEHYPSSGHEFLDRLYDALERSDRVQTVTLSEATAAAEGPPIARVHTGSWIEASFRIWIGHREDREAWAALGRVRDALAQAEERGEVPAERLARARQHLYAAEASDWYWWYGEDFTTEQAAEFDALFRAHVNRAALLCGVDPPPETQAPIKRAGAPAPGALEAKPLREPVMLLTPTLDGRETTYFEWQGAGLYRPGQHRGSMYGGAQAFHVLRFGFDLAALYLRLDPAESAARAAEVATHVRVSVRSRDGQRWVDFPLEPDGAPRPGAWRGQALGRLAFAQVAELELPFAALGLAPGDRVDLAVHALRGEVEVERLPRYGYLALTVPDQDFERIHWRV</sequence>
<evidence type="ECO:0000256" key="2">
    <source>
        <dbReference type="ARBA" id="ARBA00023277"/>
    </source>
</evidence>
<keyword evidence="5" id="KW-0378">Hydrolase</keyword>
<dbReference type="CDD" id="cd10796">
    <property type="entry name" value="GH57N_APU"/>
    <property type="match status" value="1"/>
</dbReference>
<proteinExistence type="inferred from homology"/>
<dbReference type="Gene3D" id="3.20.110.10">
    <property type="entry name" value="Glycoside hydrolase 38, N terminal domain"/>
    <property type="match status" value="1"/>
</dbReference>
<dbReference type="HOGENOM" id="CLU_005603_1_0_7"/>
<dbReference type="PANTHER" id="PTHR36306:SF1">
    <property type="entry name" value="ALPHA-AMYLASE-RELATED"/>
    <property type="match status" value="1"/>
</dbReference>
<dbReference type="GO" id="GO:0016787">
    <property type="term" value="F:hydrolase activity"/>
    <property type="evidence" value="ECO:0007669"/>
    <property type="project" value="UniProtKB-KW"/>
</dbReference>
<comment type="similarity">
    <text evidence="1 3">Belongs to the glycosyl hydrolase 57 family.</text>
</comment>
<organism evidence="5 6">
    <name type="scientific">Anaeromyxobacter dehalogenans (strain ATCC BAA-258 / DSM 21875 / 2CP-1)</name>
    <dbReference type="NCBI Taxonomy" id="455488"/>
    <lineage>
        <taxon>Bacteria</taxon>
        <taxon>Pseudomonadati</taxon>
        <taxon>Myxococcota</taxon>
        <taxon>Myxococcia</taxon>
        <taxon>Myxococcales</taxon>
        <taxon>Cystobacterineae</taxon>
        <taxon>Anaeromyxobacteraceae</taxon>
        <taxon>Anaeromyxobacter</taxon>
    </lineage>
</organism>
<evidence type="ECO:0000313" key="6">
    <source>
        <dbReference type="Proteomes" id="UP000007089"/>
    </source>
</evidence>
<dbReference type="KEGG" id="acp:A2cp1_0149"/>
<reference evidence="5" key="1">
    <citation type="submission" date="2009-01" db="EMBL/GenBank/DDBJ databases">
        <title>Complete sequence of Anaeromyxobacter dehalogenans 2CP-1.</title>
        <authorList>
            <consortium name="US DOE Joint Genome Institute"/>
            <person name="Lucas S."/>
            <person name="Copeland A."/>
            <person name="Lapidus A."/>
            <person name="Glavina del Rio T."/>
            <person name="Dalin E."/>
            <person name="Tice H."/>
            <person name="Bruce D."/>
            <person name="Goodwin L."/>
            <person name="Pitluck S."/>
            <person name="Saunders E."/>
            <person name="Brettin T."/>
            <person name="Detter J.C."/>
            <person name="Han C."/>
            <person name="Larimer F."/>
            <person name="Land M."/>
            <person name="Hauser L."/>
            <person name="Kyrpides N."/>
            <person name="Ovchinnikova G."/>
            <person name="Beliaev A.S."/>
            <person name="Richardson P."/>
        </authorList>
    </citation>
    <scope>NUCLEOTIDE SEQUENCE</scope>
    <source>
        <strain evidence="5">2CP-1</strain>
    </source>
</reference>